<dbReference type="EMBL" id="VSRR010007049">
    <property type="protein sequence ID" value="MPC46105.1"/>
    <property type="molecule type" value="Genomic_DNA"/>
</dbReference>
<protein>
    <submittedName>
        <fullName evidence="2">Uncharacterized protein</fullName>
    </submittedName>
</protein>
<evidence type="ECO:0000313" key="2">
    <source>
        <dbReference type="EMBL" id="MPC46105.1"/>
    </source>
</evidence>
<name>A0A5B7FL00_PORTR</name>
<reference evidence="2 3" key="1">
    <citation type="submission" date="2019-05" db="EMBL/GenBank/DDBJ databases">
        <title>Another draft genome of Portunus trituberculatus and its Hox gene families provides insights of decapod evolution.</title>
        <authorList>
            <person name="Jeong J.-H."/>
            <person name="Song I."/>
            <person name="Kim S."/>
            <person name="Choi T."/>
            <person name="Kim D."/>
            <person name="Ryu S."/>
            <person name="Kim W."/>
        </authorList>
    </citation>
    <scope>NUCLEOTIDE SEQUENCE [LARGE SCALE GENOMIC DNA]</scope>
    <source>
        <tissue evidence="2">Muscle</tissue>
    </source>
</reference>
<sequence length="100" mass="11298">MYWDEPFHFVRVHPKTLDVSRGTLPPTCSAIEVHLPTPVLGRTLSSRQSPPYTLRPDPKATSFPRAGPKAVTALNNFRPKVLNRRLNFDSNIKSSMVNEK</sequence>
<gene>
    <name evidence="2" type="ORF">E2C01_039814</name>
</gene>
<dbReference type="AlphaFoldDB" id="A0A5B7FL00"/>
<proteinExistence type="predicted"/>
<dbReference type="Proteomes" id="UP000324222">
    <property type="component" value="Unassembled WGS sequence"/>
</dbReference>
<evidence type="ECO:0000313" key="3">
    <source>
        <dbReference type="Proteomes" id="UP000324222"/>
    </source>
</evidence>
<keyword evidence="3" id="KW-1185">Reference proteome</keyword>
<accession>A0A5B7FL00</accession>
<evidence type="ECO:0000256" key="1">
    <source>
        <dbReference type="SAM" id="MobiDB-lite"/>
    </source>
</evidence>
<organism evidence="2 3">
    <name type="scientific">Portunus trituberculatus</name>
    <name type="common">Swimming crab</name>
    <name type="synonym">Neptunus trituberculatus</name>
    <dbReference type="NCBI Taxonomy" id="210409"/>
    <lineage>
        <taxon>Eukaryota</taxon>
        <taxon>Metazoa</taxon>
        <taxon>Ecdysozoa</taxon>
        <taxon>Arthropoda</taxon>
        <taxon>Crustacea</taxon>
        <taxon>Multicrustacea</taxon>
        <taxon>Malacostraca</taxon>
        <taxon>Eumalacostraca</taxon>
        <taxon>Eucarida</taxon>
        <taxon>Decapoda</taxon>
        <taxon>Pleocyemata</taxon>
        <taxon>Brachyura</taxon>
        <taxon>Eubrachyura</taxon>
        <taxon>Portunoidea</taxon>
        <taxon>Portunidae</taxon>
        <taxon>Portuninae</taxon>
        <taxon>Portunus</taxon>
    </lineage>
</organism>
<comment type="caution">
    <text evidence="2">The sequence shown here is derived from an EMBL/GenBank/DDBJ whole genome shotgun (WGS) entry which is preliminary data.</text>
</comment>
<feature type="region of interest" description="Disordered" evidence="1">
    <location>
        <begin position="42"/>
        <end position="66"/>
    </location>
</feature>